<dbReference type="EMBL" id="PYDT01000009">
    <property type="protein sequence ID" value="THU48850.1"/>
    <property type="molecule type" value="Genomic_DNA"/>
</dbReference>
<comment type="caution">
    <text evidence="4">The sequence shown here is derived from an EMBL/GenBank/DDBJ whole genome shotgun (WGS) entry which is preliminary data.</text>
</comment>
<sequence>METIESCMVVPAEETPTHSIWLSNLDLLVARSHTPTVYFYPASAARPIGGFSFAVEALKAALAKVLVPFYPLAGRLGQDPAGRIEIQCTGEGALFMVARSASAMDDVLYDFAPSDTIRQMLVPSVEPGNAPCPLVMVQVILFKCGGVCLGVAVHHTAADGLGALHFVNSWSDIARGINVSIPPSLDRTLLRARSPPTVLFDYVEYIQKPAAKPSTGKAPFDTAILKLSKEQLHLLKSSGGGKKGLSTFKAVTAHVWRSACKARKLGGDQETRLYMTADARTRVKPPLPAGFVGNGIFRTSAVAKAGEILSNSLEFGADKINDATVRLNDDYIRSLIDYLDLQRDLRGLQKGSWVIPDTDLWVISWLGLPIYEADFGWGKPAIMVRATLQFSGLVYIMHDSGVEGGLSLAVAMEPENMPLLKQVFYEELEALKQS</sequence>
<reference evidence="4 5" key="1">
    <citation type="journal article" date="2019" name="Nat. Plants">
        <title>Genome sequencing of Musa balbisiana reveals subgenome evolution and function divergence in polyploid bananas.</title>
        <authorList>
            <person name="Yao X."/>
        </authorList>
    </citation>
    <scope>NUCLEOTIDE SEQUENCE [LARGE SCALE GENOMIC DNA]</scope>
    <source>
        <strain evidence="5">cv. DH-PKW</strain>
        <tissue evidence="4">Leaves</tissue>
    </source>
</reference>
<evidence type="ECO:0000256" key="3">
    <source>
        <dbReference type="ARBA" id="ARBA00023315"/>
    </source>
</evidence>
<dbReference type="FunFam" id="3.30.559.10:FF:000008">
    <property type="entry name" value="Tryptamine hydroxycinnamoyl transferase"/>
    <property type="match status" value="1"/>
</dbReference>
<dbReference type="PANTHER" id="PTHR31642">
    <property type="entry name" value="TRICHOTHECENE 3-O-ACETYLTRANSFERASE"/>
    <property type="match status" value="1"/>
</dbReference>
<keyword evidence="2" id="KW-0808">Transferase</keyword>
<dbReference type="InterPro" id="IPR050317">
    <property type="entry name" value="Plant_Fungal_Acyltransferase"/>
</dbReference>
<accession>A0A4S8IKB8</accession>
<evidence type="ECO:0000256" key="2">
    <source>
        <dbReference type="ARBA" id="ARBA00022679"/>
    </source>
</evidence>
<gene>
    <name evidence="4" type="ORF">C4D60_Mb06t03330</name>
</gene>
<dbReference type="GO" id="GO:0016747">
    <property type="term" value="F:acyltransferase activity, transferring groups other than amino-acyl groups"/>
    <property type="evidence" value="ECO:0007669"/>
    <property type="project" value="TreeGrafter"/>
</dbReference>
<proteinExistence type="inferred from homology"/>
<organism evidence="4 5">
    <name type="scientific">Musa balbisiana</name>
    <name type="common">Banana</name>
    <dbReference type="NCBI Taxonomy" id="52838"/>
    <lineage>
        <taxon>Eukaryota</taxon>
        <taxon>Viridiplantae</taxon>
        <taxon>Streptophyta</taxon>
        <taxon>Embryophyta</taxon>
        <taxon>Tracheophyta</taxon>
        <taxon>Spermatophyta</taxon>
        <taxon>Magnoliopsida</taxon>
        <taxon>Liliopsida</taxon>
        <taxon>Zingiberales</taxon>
        <taxon>Musaceae</taxon>
        <taxon>Musa</taxon>
    </lineage>
</organism>
<evidence type="ECO:0000256" key="1">
    <source>
        <dbReference type="ARBA" id="ARBA00009861"/>
    </source>
</evidence>
<dbReference type="PANTHER" id="PTHR31642:SF138">
    <property type="entry name" value="PUTRESCINE HYDROXYCINNAMOYLTRANSFERASE 1"/>
    <property type="match status" value="1"/>
</dbReference>
<dbReference type="Proteomes" id="UP000317650">
    <property type="component" value="Chromosome 6"/>
</dbReference>
<name>A0A4S8IKB8_MUSBA</name>
<protein>
    <submittedName>
        <fullName evidence="4">Uncharacterized protein</fullName>
    </submittedName>
</protein>
<dbReference type="STRING" id="52838.A0A4S8IKB8"/>
<comment type="similarity">
    <text evidence="1">Belongs to the plant acyltransferase family.</text>
</comment>
<dbReference type="InterPro" id="IPR023213">
    <property type="entry name" value="CAT-like_dom_sf"/>
</dbReference>
<keyword evidence="3" id="KW-0012">Acyltransferase</keyword>
<dbReference type="Gene3D" id="3.30.559.10">
    <property type="entry name" value="Chloramphenicol acetyltransferase-like domain"/>
    <property type="match status" value="2"/>
</dbReference>
<keyword evidence="5" id="KW-1185">Reference proteome</keyword>
<evidence type="ECO:0000313" key="5">
    <source>
        <dbReference type="Proteomes" id="UP000317650"/>
    </source>
</evidence>
<dbReference type="AlphaFoldDB" id="A0A4S8IKB8"/>
<dbReference type="Pfam" id="PF02458">
    <property type="entry name" value="Transferase"/>
    <property type="match status" value="1"/>
</dbReference>
<evidence type="ECO:0000313" key="4">
    <source>
        <dbReference type="EMBL" id="THU48850.1"/>
    </source>
</evidence>